<dbReference type="KEGG" id="pmet:G4Y79_00480"/>
<keyword evidence="2" id="KW-1185">Reference proteome</keyword>
<gene>
    <name evidence="1" type="ORF">G4Y79_00480</name>
</gene>
<evidence type="ECO:0000313" key="2">
    <source>
        <dbReference type="Proteomes" id="UP000594468"/>
    </source>
</evidence>
<dbReference type="PANTHER" id="PTHR36439">
    <property type="entry name" value="BLL4334 PROTEIN"/>
    <property type="match status" value="1"/>
</dbReference>
<sequence>MPVYICLMRSINVGGTKSIKMAELRDLFASIGLAAAKTYLQTGNVIFKSDLDSDPLLKKIDTAIEDAYGFHVDMMLLTVEDLKAAIEEAPFTPEQLDDPKKTTFVFLDQKPAKAHMEKLLAAYTGPETIYPEGRHLYVFYAEGVGRSKLTNALMERHLKVVTTARNGNTTLKVLAMAEDMAAQT</sequence>
<accession>A0A7S8E9L3</accession>
<dbReference type="RefSeq" id="WP_195170949.1">
    <property type="nucleotide sequence ID" value="NZ_CP062983.1"/>
</dbReference>
<organism evidence="1 2">
    <name type="scientific">Phototrophicus methaneseepsis</name>
    <dbReference type="NCBI Taxonomy" id="2710758"/>
    <lineage>
        <taxon>Bacteria</taxon>
        <taxon>Bacillati</taxon>
        <taxon>Chloroflexota</taxon>
        <taxon>Candidatus Thermofontia</taxon>
        <taxon>Phototrophicales</taxon>
        <taxon>Phototrophicaceae</taxon>
        <taxon>Phototrophicus</taxon>
    </lineage>
</organism>
<reference evidence="1 2" key="1">
    <citation type="submission" date="2020-02" db="EMBL/GenBank/DDBJ databases">
        <authorList>
            <person name="Zheng R.K."/>
            <person name="Sun C.M."/>
        </authorList>
    </citation>
    <scope>NUCLEOTIDE SEQUENCE [LARGE SCALE GENOMIC DNA]</scope>
    <source>
        <strain evidence="2">rifampicinis</strain>
    </source>
</reference>
<protein>
    <submittedName>
        <fullName evidence="1">DUF1697 domain-containing protein</fullName>
    </submittedName>
</protein>
<proteinExistence type="predicted"/>
<dbReference type="PANTHER" id="PTHR36439:SF1">
    <property type="entry name" value="DUF1697 DOMAIN-CONTAINING PROTEIN"/>
    <property type="match status" value="1"/>
</dbReference>
<dbReference type="Proteomes" id="UP000594468">
    <property type="component" value="Chromosome"/>
</dbReference>
<dbReference type="InterPro" id="IPR012545">
    <property type="entry name" value="DUF1697"/>
</dbReference>
<dbReference type="AlphaFoldDB" id="A0A7S8E9L3"/>
<evidence type="ECO:0000313" key="1">
    <source>
        <dbReference type="EMBL" id="QPC82880.1"/>
    </source>
</evidence>
<dbReference type="EMBL" id="CP062983">
    <property type="protein sequence ID" value="QPC82880.1"/>
    <property type="molecule type" value="Genomic_DNA"/>
</dbReference>
<dbReference type="SUPFAM" id="SSF160379">
    <property type="entry name" value="SP0830-like"/>
    <property type="match status" value="1"/>
</dbReference>
<dbReference type="Gene3D" id="3.30.70.1280">
    <property type="entry name" value="SP0830-like domains"/>
    <property type="match status" value="1"/>
</dbReference>
<dbReference type="Pfam" id="PF08002">
    <property type="entry name" value="DUF1697"/>
    <property type="match status" value="1"/>
</dbReference>
<name>A0A7S8E9L3_9CHLR</name>
<dbReference type="PIRSF" id="PIRSF008502">
    <property type="entry name" value="UCP008502"/>
    <property type="match status" value="1"/>
</dbReference>